<protein>
    <recommendedName>
        <fullName evidence="3">TnsA endonuclease N-terminal domain-containing protein</fullName>
    </recommendedName>
</protein>
<comment type="caution">
    <text evidence="1">The sequence shown here is derived from an EMBL/GenBank/DDBJ whole genome shotgun (WGS) entry which is preliminary data.</text>
</comment>
<dbReference type="RefSeq" id="WP_284261266.1">
    <property type="nucleotide sequence ID" value="NZ_BSOW01000002.1"/>
</dbReference>
<dbReference type="Proteomes" id="UP001156905">
    <property type="component" value="Unassembled WGS sequence"/>
</dbReference>
<dbReference type="EMBL" id="BSOW01000002">
    <property type="protein sequence ID" value="GLR84056.1"/>
    <property type="molecule type" value="Genomic_DNA"/>
</dbReference>
<keyword evidence="2" id="KW-1185">Reference proteome</keyword>
<organism evidence="1 2">
    <name type="scientific">Bradyrhizobium iriomotense</name>
    <dbReference type="NCBI Taxonomy" id="441950"/>
    <lineage>
        <taxon>Bacteria</taxon>
        <taxon>Pseudomonadati</taxon>
        <taxon>Pseudomonadota</taxon>
        <taxon>Alphaproteobacteria</taxon>
        <taxon>Hyphomicrobiales</taxon>
        <taxon>Nitrobacteraceae</taxon>
        <taxon>Bradyrhizobium</taxon>
    </lineage>
</organism>
<accession>A0ABQ6AR66</accession>
<sequence>MSVQARAKHMGRSDATRKVVTYRSGHFTGFVPSRKNGDMVQYESILERDYIQLLESDQGVLKYSEQPNALRWSDGERSYKTTFDFVVTRRNKTRYLVEVKPLAKVIEHRLDELYGYARAAAIARGYVDLELWTEREIRAMPRLGNAELIVSGETAFSERAFELALLTAVSSMRRHFDRASIRELRVASNLGQAAYWQIIRMIARGQLIPVDATVPLDDRAILRFAGG</sequence>
<name>A0ABQ6AR66_9BRAD</name>
<proteinExistence type="predicted"/>
<gene>
    <name evidence="1" type="ORF">GCM10007857_07660</name>
</gene>
<reference evidence="2" key="1">
    <citation type="journal article" date="2019" name="Int. J. Syst. Evol. Microbiol.">
        <title>The Global Catalogue of Microorganisms (GCM) 10K type strain sequencing project: providing services to taxonomists for standard genome sequencing and annotation.</title>
        <authorList>
            <consortium name="The Broad Institute Genomics Platform"/>
            <consortium name="The Broad Institute Genome Sequencing Center for Infectious Disease"/>
            <person name="Wu L."/>
            <person name="Ma J."/>
        </authorList>
    </citation>
    <scope>NUCLEOTIDE SEQUENCE [LARGE SCALE GENOMIC DNA]</scope>
    <source>
        <strain evidence="2">NBRC 102520</strain>
    </source>
</reference>
<evidence type="ECO:0000313" key="2">
    <source>
        <dbReference type="Proteomes" id="UP001156905"/>
    </source>
</evidence>
<evidence type="ECO:0000313" key="1">
    <source>
        <dbReference type="EMBL" id="GLR84056.1"/>
    </source>
</evidence>
<evidence type="ECO:0008006" key="3">
    <source>
        <dbReference type="Google" id="ProtNLM"/>
    </source>
</evidence>